<comment type="caution">
    <text evidence="1">The sequence shown here is derived from an EMBL/GenBank/DDBJ whole genome shotgun (WGS) entry which is preliminary data.</text>
</comment>
<dbReference type="PANTHER" id="PTHR33639:SF2">
    <property type="entry name" value="DUF393 DOMAIN-CONTAINING PROTEIN"/>
    <property type="match status" value="1"/>
</dbReference>
<reference evidence="2" key="1">
    <citation type="submission" date="2016-04" db="EMBL/GenBank/DDBJ databases">
        <authorList>
            <person name="Chen L."/>
            <person name="Zhuang W."/>
            <person name="Wang G."/>
        </authorList>
    </citation>
    <scope>NUCLEOTIDE SEQUENCE [LARGE SCALE GENOMIC DNA]</scope>
    <source>
        <strain evidence="2">208</strain>
    </source>
</reference>
<dbReference type="Proteomes" id="UP000192276">
    <property type="component" value="Unassembled WGS sequence"/>
</dbReference>
<dbReference type="PANTHER" id="PTHR33639">
    <property type="entry name" value="THIOL-DISULFIDE OXIDOREDUCTASE DCC"/>
    <property type="match status" value="1"/>
</dbReference>
<evidence type="ECO:0000313" key="1">
    <source>
        <dbReference type="EMBL" id="OQP51935.1"/>
    </source>
</evidence>
<accession>A0A1V9F0V5</accession>
<proteinExistence type="predicted"/>
<dbReference type="InterPro" id="IPR052927">
    <property type="entry name" value="DCC_oxidoreductase"/>
</dbReference>
<evidence type="ECO:0008006" key="3">
    <source>
        <dbReference type="Google" id="ProtNLM"/>
    </source>
</evidence>
<dbReference type="InterPro" id="IPR007263">
    <property type="entry name" value="DCC1-like"/>
</dbReference>
<protein>
    <recommendedName>
        <fullName evidence="3">Thiol-disulfide oxidoreductase</fullName>
    </recommendedName>
</protein>
<organism evidence="1 2">
    <name type="scientific">Niastella populi</name>
    <dbReference type="NCBI Taxonomy" id="550983"/>
    <lineage>
        <taxon>Bacteria</taxon>
        <taxon>Pseudomonadati</taxon>
        <taxon>Bacteroidota</taxon>
        <taxon>Chitinophagia</taxon>
        <taxon>Chitinophagales</taxon>
        <taxon>Chitinophagaceae</taxon>
        <taxon>Niastella</taxon>
    </lineage>
</organism>
<dbReference type="EMBL" id="LWBP01000215">
    <property type="protein sequence ID" value="OQP51935.1"/>
    <property type="molecule type" value="Genomic_DNA"/>
</dbReference>
<keyword evidence="2" id="KW-1185">Reference proteome</keyword>
<name>A0A1V9F0V5_9BACT</name>
<dbReference type="AlphaFoldDB" id="A0A1V9F0V5"/>
<dbReference type="Pfam" id="PF04134">
    <property type="entry name" value="DCC1-like"/>
    <property type="match status" value="1"/>
</dbReference>
<gene>
    <name evidence="1" type="ORF">A4R26_28970</name>
</gene>
<dbReference type="RefSeq" id="WP_081169811.1">
    <property type="nucleotide sequence ID" value="NZ_LWBP01000215.1"/>
</dbReference>
<evidence type="ECO:0000313" key="2">
    <source>
        <dbReference type="Proteomes" id="UP000192276"/>
    </source>
</evidence>
<sequence>MGSRSSKYIVLFDGVCNLCNGTVQFILKRDRKKQFLFGSLQGKTGQEYLRKYRQPTDTFHSFMLIEANVLYTRSTAVLRVLKHLGRGWQLLYVFIYVPRFLRDGLYKLISANRYRLFGKKEICRVPTVEERESFLE</sequence>
<dbReference type="GO" id="GO:0015035">
    <property type="term" value="F:protein-disulfide reductase activity"/>
    <property type="evidence" value="ECO:0007669"/>
    <property type="project" value="InterPro"/>
</dbReference>
<dbReference type="OrthoDB" id="9785438at2"/>